<evidence type="ECO:0000259" key="1">
    <source>
        <dbReference type="Pfam" id="PF17389"/>
    </source>
</evidence>
<dbReference type="Pfam" id="PF17389">
    <property type="entry name" value="Bac_rhamnosid6H"/>
    <property type="match status" value="1"/>
</dbReference>
<keyword evidence="3" id="KW-1185">Reference proteome</keyword>
<protein>
    <recommendedName>
        <fullName evidence="1">Alpha-L-rhamnosidase six-hairpin glycosidase domain-containing protein</fullName>
    </recommendedName>
</protein>
<dbReference type="InterPro" id="IPR012341">
    <property type="entry name" value="6hp_glycosidase-like_sf"/>
</dbReference>
<dbReference type="InterPro" id="IPR035396">
    <property type="entry name" value="Bac_rhamnosid6H"/>
</dbReference>
<dbReference type="Gene3D" id="1.50.10.10">
    <property type="match status" value="1"/>
</dbReference>
<proteinExistence type="predicted"/>
<sequence length="81" mass="8682">MALDEGLVPADQRARALDALVNRFQPFGGSPHFSGGTIGLAPIVRALMDSRRNDVLGQVLQEDTQPSYGFFLAPTTANPRA</sequence>
<reference evidence="2" key="1">
    <citation type="submission" date="2022-10" db="EMBL/GenBank/DDBJ databases">
        <title>The complete genomes of actinobacterial strains from the NBC collection.</title>
        <authorList>
            <person name="Joergensen T.S."/>
            <person name="Alvarez Arevalo M."/>
            <person name="Sterndorff E.B."/>
            <person name="Faurdal D."/>
            <person name="Vuksanovic O."/>
            <person name="Mourched A.-S."/>
            <person name="Charusanti P."/>
            <person name="Shaw S."/>
            <person name="Blin K."/>
            <person name="Weber T."/>
        </authorList>
    </citation>
    <scope>NUCLEOTIDE SEQUENCE</scope>
    <source>
        <strain evidence="2">NBC_00189</strain>
    </source>
</reference>
<dbReference type="Proteomes" id="UP001432166">
    <property type="component" value="Chromosome"/>
</dbReference>
<evidence type="ECO:0000313" key="3">
    <source>
        <dbReference type="Proteomes" id="UP001432166"/>
    </source>
</evidence>
<name>A0ABZ1JYE8_9ACTN</name>
<accession>A0ABZ1JYE8</accession>
<organism evidence="2 3">
    <name type="scientific">Streptomyces tauricus</name>
    <dbReference type="NCBI Taxonomy" id="68274"/>
    <lineage>
        <taxon>Bacteria</taxon>
        <taxon>Bacillati</taxon>
        <taxon>Actinomycetota</taxon>
        <taxon>Actinomycetes</taxon>
        <taxon>Kitasatosporales</taxon>
        <taxon>Streptomycetaceae</taxon>
        <taxon>Streptomyces</taxon>
        <taxon>Streptomyces aurantiacus group</taxon>
    </lineage>
</organism>
<feature type="domain" description="Alpha-L-rhamnosidase six-hairpin glycosidase" evidence="1">
    <location>
        <begin position="2"/>
        <end position="73"/>
    </location>
</feature>
<dbReference type="RefSeq" id="WP_328940223.1">
    <property type="nucleotide sequence ID" value="NZ_CP108133.1"/>
</dbReference>
<dbReference type="EMBL" id="CP108133">
    <property type="protein sequence ID" value="WTP55312.1"/>
    <property type="molecule type" value="Genomic_DNA"/>
</dbReference>
<gene>
    <name evidence="2" type="ORF">OG288_42440</name>
</gene>
<evidence type="ECO:0000313" key="2">
    <source>
        <dbReference type="EMBL" id="WTP55312.1"/>
    </source>
</evidence>